<dbReference type="AlphaFoldDB" id="A0A0K2VHN4"/>
<organism evidence="1">
    <name type="scientific">Lepeophtheirus salmonis</name>
    <name type="common">Salmon louse</name>
    <name type="synonym">Caligus salmonis</name>
    <dbReference type="NCBI Taxonomy" id="72036"/>
    <lineage>
        <taxon>Eukaryota</taxon>
        <taxon>Metazoa</taxon>
        <taxon>Ecdysozoa</taxon>
        <taxon>Arthropoda</taxon>
        <taxon>Crustacea</taxon>
        <taxon>Multicrustacea</taxon>
        <taxon>Hexanauplia</taxon>
        <taxon>Copepoda</taxon>
        <taxon>Siphonostomatoida</taxon>
        <taxon>Caligidae</taxon>
        <taxon>Lepeophtheirus</taxon>
    </lineage>
</organism>
<reference evidence="1" key="1">
    <citation type="submission" date="2014-05" db="EMBL/GenBank/DDBJ databases">
        <authorList>
            <person name="Chronopoulou M."/>
        </authorList>
    </citation>
    <scope>NUCLEOTIDE SEQUENCE</scope>
    <source>
        <tissue evidence="1">Whole organism</tissue>
    </source>
</reference>
<dbReference type="EMBL" id="HACA01032100">
    <property type="protein sequence ID" value="CDW49461.1"/>
    <property type="molecule type" value="Transcribed_RNA"/>
</dbReference>
<feature type="non-terminal residue" evidence="1">
    <location>
        <position position="68"/>
    </location>
</feature>
<name>A0A0K2VHN4_LEPSM</name>
<proteinExistence type="predicted"/>
<protein>
    <submittedName>
        <fullName evidence="1">Uncharacterized protein</fullName>
    </submittedName>
</protein>
<sequence>MTLVWRCLTTKIDTVICPPIKKNPIIKGGTPIHFLNPCIKTKIKMLPPKSPMIFIVYITSQGTIRPHL</sequence>
<evidence type="ECO:0000313" key="1">
    <source>
        <dbReference type="EMBL" id="CDW49461.1"/>
    </source>
</evidence>
<accession>A0A0K2VHN4</accession>